<dbReference type="GeneID" id="54278932"/>
<proteinExistence type="predicted"/>
<dbReference type="RefSeq" id="XP_033376603.1">
    <property type="nucleotide sequence ID" value="XM_033521535.1"/>
</dbReference>
<dbReference type="EMBL" id="ML978101">
    <property type="protein sequence ID" value="KAF2008264.1"/>
    <property type="molecule type" value="Genomic_DNA"/>
</dbReference>
<dbReference type="AlphaFoldDB" id="A0A6A5X646"/>
<reference evidence="1" key="1">
    <citation type="journal article" date="2020" name="Stud. Mycol.">
        <title>101 Dothideomycetes genomes: a test case for predicting lifestyles and emergence of pathogens.</title>
        <authorList>
            <person name="Haridas S."/>
            <person name="Albert R."/>
            <person name="Binder M."/>
            <person name="Bloem J."/>
            <person name="Labutti K."/>
            <person name="Salamov A."/>
            <person name="Andreopoulos B."/>
            <person name="Baker S."/>
            <person name="Barry K."/>
            <person name="Bills G."/>
            <person name="Bluhm B."/>
            <person name="Cannon C."/>
            <person name="Castanera R."/>
            <person name="Culley D."/>
            <person name="Daum C."/>
            <person name="Ezra D."/>
            <person name="Gonzalez J."/>
            <person name="Henrissat B."/>
            <person name="Kuo A."/>
            <person name="Liang C."/>
            <person name="Lipzen A."/>
            <person name="Lutzoni F."/>
            <person name="Magnuson J."/>
            <person name="Mondo S."/>
            <person name="Nolan M."/>
            <person name="Ohm R."/>
            <person name="Pangilinan J."/>
            <person name="Park H.-J."/>
            <person name="Ramirez L."/>
            <person name="Alfaro M."/>
            <person name="Sun H."/>
            <person name="Tritt A."/>
            <person name="Yoshinaga Y."/>
            <person name="Zwiers L.-H."/>
            <person name="Turgeon B."/>
            <person name="Goodwin S."/>
            <person name="Spatafora J."/>
            <person name="Crous P."/>
            <person name="Grigoriev I."/>
        </authorList>
    </citation>
    <scope>NUCLEOTIDE SEQUENCE</scope>
    <source>
        <strain evidence="1">CBS 175.79</strain>
    </source>
</reference>
<organism evidence="1 2">
    <name type="scientific">Aaosphaeria arxii CBS 175.79</name>
    <dbReference type="NCBI Taxonomy" id="1450172"/>
    <lineage>
        <taxon>Eukaryota</taxon>
        <taxon>Fungi</taxon>
        <taxon>Dikarya</taxon>
        <taxon>Ascomycota</taxon>
        <taxon>Pezizomycotina</taxon>
        <taxon>Dothideomycetes</taxon>
        <taxon>Pleosporomycetidae</taxon>
        <taxon>Pleosporales</taxon>
        <taxon>Pleosporales incertae sedis</taxon>
        <taxon>Aaosphaeria</taxon>
    </lineage>
</organism>
<dbReference type="Proteomes" id="UP000799778">
    <property type="component" value="Unassembled WGS sequence"/>
</dbReference>
<name>A0A6A5X646_9PLEO</name>
<gene>
    <name evidence="1" type="ORF">BU24DRAFT_173048</name>
</gene>
<keyword evidence="2" id="KW-1185">Reference proteome</keyword>
<sequence length="102" mass="11554">MLIDFERAEIVKSRRVLGDISPNRKRKRSLDAIMVKRGEEKMSVFARERRRALNGLRALTIVAGSSITANLVEGRIKPQSTCLPFREVAYQAWAHSGQKCLV</sequence>
<accession>A0A6A5X646</accession>
<protein>
    <submittedName>
        <fullName evidence="1">Uncharacterized protein</fullName>
    </submittedName>
</protein>
<evidence type="ECO:0000313" key="2">
    <source>
        <dbReference type="Proteomes" id="UP000799778"/>
    </source>
</evidence>
<evidence type="ECO:0000313" key="1">
    <source>
        <dbReference type="EMBL" id="KAF2008264.1"/>
    </source>
</evidence>